<evidence type="ECO:0000313" key="3">
    <source>
        <dbReference type="Proteomes" id="UP000824890"/>
    </source>
</evidence>
<sequence>MYTTDISSTAAGTSNDSNPYVETDPSGRYGRVSFSLSLSIPLKKLVIE</sequence>
<protein>
    <submittedName>
        <fullName evidence="2">Uncharacterized protein</fullName>
    </submittedName>
</protein>
<accession>A0ABQ8C487</accession>
<comment type="caution">
    <text evidence="2">The sequence shown here is derived from an EMBL/GenBank/DDBJ whole genome shotgun (WGS) entry which is preliminary data.</text>
</comment>
<evidence type="ECO:0000313" key="2">
    <source>
        <dbReference type="EMBL" id="KAH0911870.1"/>
    </source>
</evidence>
<organism evidence="2 3">
    <name type="scientific">Brassica napus</name>
    <name type="common">Rape</name>
    <dbReference type="NCBI Taxonomy" id="3708"/>
    <lineage>
        <taxon>Eukaryota</taxon>
        <taxon>Viridiplantae</taxon>
        <taxon>Streptophyta</taxon>
        <taxon>Embryophyta</taxon>
        <taxon>Tracheophyta</taxon>
        <taxon>Spermatophyta</taxon>
        <taxon>Magnoliopsida</taxon>
        <taxon>eudicotyledons</taxon>
        <taxon>Gunneridae</taxon>
        <taxon>Pentapetalae</taxon>
        <taxon>rosids</taxon>
        <taxon>malvids</taxon>
        <taxon>Brassicales</taxon>
        <taxon>Brassicaceae</taxon>
        <taxon>Brassiceae</taxon>
        <taxon>Brassica</taxon>
    </lineage>
</organism>
<feature type="compositionally biased region" description="Polar residues" evidence="1">
    <location>
        <begin position="1"/>
        <end position="20"/>
    </location>
</feature>
<feature type="region of interest" description="Disordered" evidence="1">
    <location>
        <begin position="1"/>
        <end position="27"/>
    </location>
</feature>
<dbReference type="Proteomes" id="UP000824890">
    <property type="component" value="Unassembled WGS sequence"/>
</dbReference>
<name>A0ABQ8C487_BRANA</name>
<dbReference type="EMBL" id="JAGKQM010000009">
    <property type="protein sequence ID" value="KAH0911870.1"/>
    <property type="molecule type" value="Genomic_DNA"/>
</dbReference>
<proteinExistence type="predicted"/>
<reference evidence="2 3" key="1">
    <citation type="submission" date="2021-05" db="EMBL/GenBank/DDBJ databases">
        <title>Genome Assembly of Synthetic Allotetraploid Brassica napus Reveals Homoeologous Exchanges between Subgenomes.</title>
        <authorList>
            <person name="Davis J.T."/>
        </authorList>
    </citation>
    <scope>NUCLEOTIDE SEQUENCE [LARGE SCALE GENOMIC DNA]</scope>
    <source>
        <strain evidence="3">cv. Da-Ae</strain>
        <tissue evidence="2">Seedling</tissue>
    </source>
</reference>
<gene>
    <name evidence="2" type="ORF">HID58_035191</name>
</gene>
<evidence type="ECO:0000256" key="1">
    <source>
        <dbReference type="SAM" id="MobiDB-lite"/>
    </source>
</evidence>
<keyword evidence="3" id="KW-1185">Reference proteome</keyword>